<keyword evidence="2" id="KW-1185">Reference proteome</keyword>
<dbReference type="Proteomes" id="UP001066276">
    <property type="component" value="Chromosome 9"/>
</dbReference>
<dbReference type="AlphaFoldDB" id="A0AAV7N664"/>
<comment type="caution">
    <text evidence="1">The sequence shown here is derived from an EMBL/GenBank/DDBJ whole genome shotgun (WGS) entry which is preliminary data.</text>
</comment>
<gene>
    <name evidence="1" type="ORF">NDU88_008868</name>
</gene>
<organism evidence="1 2">
    <name type="scientific">Pleurodeles waltl</name>
    <name type="common">Iberian ribbed newt</name>
    <dbReference type="NCBI Taxonomy" id="8319"/>
    <lineage>
        <taxon>Eukaryota</taxon>
        <taxon>Metazoa</taxon>
        <taxon>Chordata</taxon>
        <taxon>Craniata</taxon>
        <taxon>Vertebrata</taxon>
        <taxon>Euteleostomi</taxon>
        <taxon>Amphibia</taxon>
        <taxon>Batrachia</taxon>
        <taxon>Caudata</taxon>
        <taxon>Salamandroidea</taxon>
        <taxon>Salamandridae</taxon>
        <taxon>Pleurodelinae</taxon>
        <taxon>Pleurodeles</taxon>
    </lineage>
</organism>
<sequence length="144" mass="15520">MTRLVSLERPLSLAAGPVVHPGCPPSLVPLRQSPGARGGTIYDLEPLVGCDSQAQEGLMRWSPRHYCSFKGVQGNCEEPTAAPQNQPNPQSARSRGCQTLVLLRHRCPRVCAQLEPRTSKYKSWSVDLGTGGTSKLGLQRDGAS</sequence>
<reference evidence="1" key="1">
    <citation type="journal article" date="2022" name="bioRxiv">
        <title>Sequencing and chromosome-scale assembly of the giantPleurodeles waltlgenome.</title>
        <authorList>
            <person name="Brown T."/>
            <person name="Elewa A."/>
            <person name="Iarovenko S."/>
            <person name="Subramanian E."/>
            <person name="Araus A.J."/>
            <person name="Petzold A."/>
            <person name="Susuki M."/>
            <person name="Suzuki K.-i.T."/>
            <person name="Hayashi T."/>
            <person name="Toyoda A."/>
            <person name="Oliveira C."/>
            <person name="Osipova E."/>
            <person name="Leigh N.D."/>
            <person name="Simon A."/>
            <person name="Yun M.H."/>
        </authorList>
    </citation>
    <scope>NUCLEOTIDE SEQUENCE</scope>
    <source>
        <strain evidence="1">20211129_DDA</strain>
        <tissue evidence="1">Liver</tissue>
    </source>
</reference>
<protein>
    <submittedName>
        <fullName evidence="1">Uncharacterized protein</fullName>
    </submittedName>
</protein>
<evidence type="ECO:0000313" key="2">
    <source>
        <dbReference type="Proteomes" id="UP001066276"/>
    </source>
</evidence>
<name>A0AAV7N664_PLEWA</name>
<evidence type="ECO:0000313" key="1">
    <source>
        <dbReference type="EMBL" id="KAJ1111546.1"/>
    </source>
</evidence>
<dbReference type="EMBL" id="JANPWB010000013">
    <property type="protein sequence ID" value="KAJ1111546.1"/>
    <property type="molecule type" value="Genomic_DNA"/>
</dbReference>
<proteinExistence type="predicted"/>
<accession>A0AAV7N664</accession>